<dbReference type="Gene3D" id="3.40.50.720">
    <property type="entry name" value="NAD(P)-binding Rossmann-like Domain"/>
    <property type="match status" value="1"/>
</dbReference>
<dbReference type="GO" id="GO:0016491">
    <property type="term" value="F:oxidoreductase activity"/>
    <property type="evidence" value="ECO:0007669"/>
    <property type="project" value="UniProtKB-KW"/>
</dbReference>
<dbReference type="NCBIfam" id="NF005559">
    <property type="entry name" value="PRK07231.1"/>
    <property type="match status" value="1"/>
</dbReference>
<dbReference type="InterPro" id="IPR036291">
    <property type="entry name" value="NAD(P)-bd_dom_sf"/>
</dbReference>
<dbReference type="PRINTS" id="PR00081">
    <property type="entry name" value="GDHRDH"/>
</dbReference>
<dbReference type="InterPro" id="IPR002347">
    <property type="entry name" value="SDR_fam"/>
</dbReference>
<dbReference type="SUPFAM" id="SSF51735">
    <property type="entry name" value="NAD(P)-binding Rossmann-fold domains"/>
    <property type="match status" value="1"/>
</dbReference>
<dbReference type="Pfam" id="PF13561">
    <property type="entry name" value="adh_short_C2"/>
    <property type="match status" value="1"/>
</dbReference>
<evidence type="ECO:0000256" key="2">
    <source>
        <dbReference type="ARBA" id="ARBA00023002"/>
    </source>
</evidence>
<evidence type="ECO:0000313" key="4">
    <source>
        <dbReference type="Proteomes" id="UP000002230"/>
    </source>
</evidence>
<proteinExistence type="inferred from homology"/>
<accession>A0A0H3DP23</accession>
<dbReference type="PRINTS" id="PR00080">
    <property type="entry name" value="SDRFAMILY"/>
</dbReference>
<dbReference type="KEGG" id="etd:ETAF_0900"/>
<dbReference type="FunFam" id="3.40.50.720:FF:000084">
    <property type="entry name" value="Short-chain dehydrogenase reductase"/>
    <property type="match status" value="1"/>
</dbReference>
<dbReference type="EMBL" id="CP002154">
    <property type="protein sequence ID" value="ADM41019.1"/>
    <property type="molecule type" value="Genomic_DNA"/>
</dbReference>
<dbReference type="CDD" id="cd05233">
    <property type="entry name" value="SDR_c"/>
    <property type="match status" value="1"/>
</dbReference>
<dbReference type="PANTHER" id="PTHR24321:SF8">
    <property type="entry name" value="ESTRADIOL 17-BETA-DEHYDROGENASE 8-RELATED"/>
    <property type="match status" value="1"/>
</dbReference>
<gene>
    <name evidence="3" type="ordered locus">ETAF_0900</name>
</gene>
<reference evidence="4" key="1">
    <citation type="submission" date="2010-08" db="EMBL/GenBank/DDBJ databases">
        <title>Genome comparisons of Edwardsiella bacteria analysed using deep sequencing technology.</title>
        <authorList>
            <person name="van Soest J.J."/>
            <person name="Henkel C.V."/>
            <person name="Jansen H.J."/>
            <person name="van den Hondel C.A.M.J.J."/>
            <person name="Bloemberg G.V."/>
            <person name="Meijer A.H."/>
            <person name="Spaink H.P."/>
        </authorList>
    </citation>
    <scope>NUCLEOTIDE SEQUENCE [LARGE SCALE GENOMIC DNA]</scope>
    <source>
        <strain evidence="4">FL6-60</strain>
    </source>
</reference>
<protein>
    <submittedName>
        <fullName evidence="3">Short-chain dehydrogenase/reductase SDR</fullName>
    </submittedName>
</protein>
<sequence>MTRFNDKIVLVTGGASGLGENLVRRLADEGARIAIADSDALATQALCDSLPERAFPFPCDVSDRAAVIRMVSDVVAHFGRIDILFNHAGIGIFTPLMEITEAAWRRVIDINLNGCFWVGQAVAREMIRLGIRGIIVNTASIGALRATPYSAAYGPSKAGVVQLTRLMSLELAPHGIRVNAVCPGSAITPLTEATRSNPEKYQRMLQKYSVGRFAHPEEITAVMLFLASDRAAYVHGDSYIVDSGYTTH</sequence>
<reference evidence="3 4" key="2">
    <citation type="journal article" date="2011" name="BMC Immunol.">
        <title>Comparison of static immersion and intravenous injection systems for exposure of zebrafish embryos to the natural pathogen Edwardsiella tarda.</title>
        <authorList>
            <person name="van Soest J.J."/>
            <person name="Stockhammer O.W."/>
            <person name="Ordas A."/>
            <person name="Bloemberg G.V."/>
            <person name="Spaink H.P."/>
            <person name="Meijer A.H."/>
        </authorList>
    </citation>
    <scope>NUCLEOTIDE SEQUENCE [LARGE SCALE GENOMIC DNA]</scope>
    <source>
        <strain evidence="3 4">FL6-60</strain>
    </source>
</reference>
<dbReference type="Proteomes" id="UP000002230">
    <property type="component" value="Chromosome"/>
</dbReference>
<evidence type="ECO:0000313" key="3">
    <source>
        <dbReference type="EMBL" id="ADM41019.1"/>
    </source>
</evidence>
<name>A0A0H3DP23_EDWTF</name>
<dbReference type="HOGENOM" id="CLU_010194_1_0_6"/>
<dbReference type="PANTHER" id="PTHR24321">
    <property type="entry name" value="DEHYDROGENASES, SHORT CHAIN"/>
    <property type="match status" value="1"/>
</dbReference>
<dbReference type="AlphaFoldDB" id="A0A0H3DP23"/>
<keyword evidence="4" id="KW-1185">Reference proteome</keyword>
<evidence type="ECO:0000256" key="1">
    <source>
        <dbReference type="ARBA" id="ARBA00006484"/>
    </source>
</evidence>
<comment type="similarity">
    <text evidence="1">Belongs to the short-chain dehydrogenases/reductases (SDR) family.</text>
</comment>
<organism evidence="3 4">
    <name type="scientific">Edwardsiella tarda (strain FL6-60)</name>
    <dbReference type="NCBI Taxonomy" id="718251"/>
    <lineage>
        <taxon>Bacteria</taxon>
        <taxon>Pseudomonadati</taxon>
        <taxon>Pseudomonadota</taxon>
        <taxon>Gammaproteobacteria</taxon>
        <taxon>Enterobacterales</taxon>
        <taxon>Hafniaceae</taxon>
        <taxon>Edwardsiella</taxon>
    </lineage>
</organism>
<dbReference type="PATRIC" id="fig|718251.5.peg.926"/>
<keyword evidence="2" id="KW-0560">Oxidoreductase</keyword>